<reference evidence="2 3" key="1">
    <citation type="submission" date="2019-07" db="EMBL/GenBank/DDBJ databases">
        <authorList>
            <person name="Kim J.K."/>
            <person name="Cheong H.-M."/>
            <person name="Choi Y."/>
            <person name="Hwang K.J."/>
            <person name="Lee S."/>
            <person name="Choi C."/>
        </authorList>
    </citation>
    <scope>NUCLEOTIDE SEQUENCE [LARGE SCALE GENOMIC DNA]</scope>
    <source>
        <strain evidence="2 3">KS 22</strain>
    </source>
</reference>
<dbReference type="InterPro" id="IPR009492">
    <property type="entry name" value="TniQ"/>
</dbReference>
<dbReference type="Proteomes" id="UP000515679">
    <property type="component" value="Chromosome"/>
</dbReference>
<gene>
    <name evidence="2" type="ORF">FPL14_24615</name>
</gene>
<protein>
    <recommendedName>
        <fullName evidence="1">TniQ domain-containing protein</fullName>
    </recommendedName>
</protein>
<proteinExistence type="predicted"/>
<sequence>MKEMVTVMWPIQPIQQEKESFYSYICRISELNHCDLKANYKLLGVRYRQNNPNPIYLDERDTIRFINLTVNSRVNDWLFLERGSGNTDCFLFGQKFPRYLLSKKVKVCPLCMRDHNTFNSEWQFTHITTCIEHQCLLQDSCPSCNGLFSWSEELLHKCTVCHMQWKDICRYIEKFNKVEKLDVHKLLIYQLNKNNKLEKEQYPVEVLKLRYIDLVHVLSFFLG</sequence>
<dbReference type="Pfam" id="PF06527">
    <property type="entry name" value="TniQ"/>
    <property type="match status" value="1"/>
</dbReference>
<name>A0A7G5C465_9BACL</name>
<keyword evidence="3" id="KW-1185">Reference proteome</keyword>
<accession>A0A7G5C465</accession>
<dbReference type="KEGG" id="cchl:FPL14_24615"/>
<evidence type="ECO:0000313" key="2">
    <source>
        <dbReference type="EMBL" id="QMV43999.1"/>
    </source>
</evidence>
<dbReference type="AlphaFoldDB" id="A0A7G5C465"/>
<organism evidence="2 3">
    <name type="scientific">Cohnella cholangitidis</name>
    <dbReference type="NCBI Taxonomy" id="2598458"/>
    <lineage>
        <taxon>Bacteria</taxon>
        <taxon>Bacillati</taxon>
        <taxon>Bacillota</taxon>
        <taxon>Bacilli</taxon>
        <taxon>Bacillales</taxon>
        <taxon>Paenibacillaceae</taxon>
        <taxon>Cohnella</taxon>
    </lineage>
</organism>
<feature type="domain" description="TniQ" evidence="1">
    <location>
        <begin position="10"/>
        <end position="137"/>
    </location>
</feature>
<dbReference type="EMBL" id="CP041969">
    <property type="protein sequence ID" value="QMV43999.1"/>
    <property type="molecule type" value="Genomic_DNA"/>
</dbReference>
<evidence type="ECO:0000259" key="1">
    <source>
        <dbReference type="Pfam" id="PF06527"/>
    </source>
</evidence>
<evidence type="ECO:0000313" key="3">
    <source>
        <dbReference type="Proteomes" id="UP000515679"/>
    </source>
</evidence>